<feature type="compositionally biased region" description="Basic and acidic residues" evidence="1">
    <location>
        <begin position="54"/>
        <end position="78"/>
    </location>
</feature>
<dbReference type="Proteomes" id="UP000005446">
    <property type="component" value="Unassembled WGS sequence"/>
</dbReference>
<dbReference type="HOGENOM" id="CLU_933984_0_0_1"/>
<dbReference type="EMBL" id="AGUE01000006">
    <property type="protein sequence ID" value="EHL03693.1"/>
    <property type="molecule type" value="Genomic_DNA"/>
</dbReference>
<evidence type="ECO:0000313" key="4">
    <source>
        <dbReference type="Proteomes" id="UP000005446"/>
    </source>
</evidence>
<comment type="caution">
    <text evidence="3">The sequence shown here is derived from an EMBL/GenBank/DDBJ whole genome shotgun (WGS) entry which is preliminary data.</text>
</comment>
<accession>H0ED39</accession>
<feature type="region of interest" description="Disordered" evidence="1">
    <location>
        <begin position="173"/>
        <end position="227"/>
    </location>
</feature>
<evidence type="ECO:0000256" key="2">
    <source>
        <dbReference type="SAM" id="Phobius"/>
    </source>
</evidence>
<dbReference type="PANTHER" id="PTHR39466">
    <property type="entry name" value="RGS DOMAIN-CONTAINING PROTEIN"/>
    <property type="match status" value="1"/>
</dbReference>
<feature type="transmembrane region" description="Helical" evidence="2">
    <location>
        <begin position="269"/>
        <end position="291"/>
    </location>
</feature>
<evidence type="ECO:0000256" key="1">
    <source>
        <dbReference type="SAM" id="MobiDB-lite"/>
    </source>
</evidence>
<dbReference type="InParanoid" id="H0ED39"/>
<keyword evidence="2" id="KW-0812">Transmembrane</keyword>
<dbReference type="OrthoDB" id="3232309at2759"/>
<protein>
    <submittedName>
        <fullName evidence="3">Uncharacterized protein</fullName>
    </submittedName>
</protein>
<name>H0ED39_GLAL7</name>
<keyword evidence="4" id="KW-1185">Reference proteome</keyword>
<feature type="compositionally biased region" description="Polar residues" evidence="1">
    <location>
        <begin position="177"/>
        <end position="223"/>
    </location>
</feature>
<organism evidence="3 4">
    <name type="scientific">Glarea lozoyensis (strain ATCC 74030 / MF5533)</name>
    <dbReference type="NCBI Taxonomy" id="1104152"/>
    <lineage>
        <taxon>Eukaryota</taxon>
        <taxon>Fungi</taxon>
        <taxon>Dikarya</taxon>
        <taxon>Ascomycota</taxon>
        <taxon>Pezizomycotina</taxon>
        <taxon>Leotiomycetes</taxon>
        <taxon>Helotiales</taxon>
        <taxon>Helotiaceae</taxon>
        <taxon>Glarea</taxon>
    </lineage>
</organism>
<keyword evidence="2" id="KW-1133">Transmembrane helix</keyword>
<dbReference type="PANTHER" id="PTHR39466:SF1">
    <property type="entry name" value="RGS DOMAIN-CONTAINING PROTEIN"/>
    <property type="match status" value="1"/>
</dbReference>
<sequence length="298" mass="33645">MSILFYRRPDYLSRPAGPINHKDCQRYVERAKTLPEREKALSPPFYPETADAPDLSRGRDMEKDTVKKHKDNDREKSGYKSNGAALFSEDKNTPSPTRPAGEAFEHSFETPSASEFSSIPNDADVAAQAGLKWQPSTVAAYKGLCVIMYFSHSRALRPWEQNLDEELTDVEVDRRGSSASDQRGAQVSSSDGPQSQTPPDYVDSNATTQEDSQQGYSRPTSMRSFGPKNSYYENANWKSRYERKSLFRKIFDRETYTQDPALKFLQDRIIIGAVIWAVIITIPLTVVFVALPKGNYYG</sequence>
<feature type="compositionally biased region" description="Polar residues" evidence="1">
    <location>
        <begin position="109"/>
        <end position="118"/>
    </location>
</feature>
<proteinExistence type="predicted"/>
<gene>
    <name evidence="3" type="ORF">M7I_0339</name>
</gene>
<feature type="region of interest" description="Disordered" evidence="1">
    <location>
        <begin position="32"/>
        <end position="118"/>
    </location>
</feature>
<keyword evidence="2" id="KW-0472">Membrane</keyword>
<reference evidence="3 4" key="1">
    <citation type="journal article" date="2012" name="Eukaryot. Cell">
        <title>Genome sequence of the fungus Glarea lozoyensis: the first genome sequence of a species from the Helotiaceae family.</title>
        <authorList>
            <person name="Youssar L."/>
            <person name="Gruening B.A."/>
            <person name="Erxleben A."/>
            <person name="Guenther S."/>
            <person name="Huettel W."/>
        </authorList>
    </citation>
    <scope>NUCLEOTIDE SEQUENCE [LARGE SCALE GENOMIC DNA]</scope>
    <source>
        <strain evidence="4">ATCC 74030 / MF5533</strain>
    </source>
</reference>
<evidence type="ECO:0000313" key="3">
    <source>
        <dbReference type="EMBL" id="EHL03693.1"/>
    </source>
</evidence>
<dbReference type="AlphaFoldDB" id="H0ED39"/>